<evidence type="ECO:0000313" key="2">
    <source>
        <dbReference type="EMBL" id="MQL90347.1"/>
    </source>
</evidence>
<feature type="transmembrane region" description="Helical" evidence="1">
    <location>
        <begin position="50"/>
        <end position="67"/>
    </location>
</feature>
<proteinExistence type="predicted"/>
<organism evidence="2 3">
    <name type="scientific">Colocasia esculenta</name>
    <name type="common">Wild taro</name>
    <name type="synonym">Arum esculentum</name>
    <dbReference type="NCBI Taxonomy" id="4460"/>
    <lineage>
        <taxon>Eukaryota</taxon>
        <taxon>Viridiplantae</taxon>
        <taxon>Streptophyta</taxon>
        <taxon>Embryophyta</taxon>
        <taxon>Tracheophyta</taxon>
        <taxon>Spermatophyta</taxon>
        <taxon>Magnoliopsida</taxon>
        <taxon>Liliopsida</taxon>
        <taxon>Araceae</taxon>
        <taxon>Aroideae</taxon>
        <taxon>Colocasieae</taxon>
        <taxon>Colocasia</taxon>
    </lineage>
</organism>
<dbReference type="Proteomes" id="UP000652761">
    <property type="component" value="Unassembled WGS sequence"/>
</dbReference>
<dbReference type="AlphaFoldDB" id="A0A843V6U1"/>
<keyword evidence="3" id="KW-1185">Reference proteome</keyword>
<protein>
    <submittedName>
        <fullName evidence="2">Uncharacterized protein</fullName>
    </submittedName>
</protein>
<keyword evidence="1" id="KW-1133">Transmembrane helix</keyword>
<evidence type="ECO:0000256" key="1">
    <source>
        <dbReference type="SAM" id="Phobius"/>
    </source>
</evidence>
<reference evidence="2" key="1">
    <citation type="submission" date="2017-07" db="EMBL/GenBank/DDBJ databases">
        <title>Taro Niue Genome Assembly and Annotation.</title>
        <authorList>
            <person name="Atibalentja N."/>
            <person name="Keating K."/>
            <person name="Fields C.J."/>
        </authorList>
    </citation>
    <scope>NUCLEOTIDE SEQUENCE</scope>
    <source>
        <strain evidence="2">Niue_2</strain>
        <tissue evidence="2">Leaf</tissue>
    </source>
</reference>
<comment type="caution">
    <text evidence="2">The sequence shown here is derived from an EMBL/GenBank/DDBJ whole genome shotgun (WGS) entry which is preliminary data.</text>
</comment>
<sequence>MNQQTEAISRSTVHRHNVEFAIDALRTMLKLEDSSLIQGTNKHKKTFSKLTLSYMLSFIISEVYFVISEAGTSSCLFLS</sequence>
<dbReference type="EMBL" id="NMUH01001233">
    <property type="protein sequence ID" value="MQL90347.1"/>
    <property type="molecule type" value="Genomic_DNA"/>
</dbReference>
<gene>
    <name evidence="2" type="ORF">Taro_022938</name>
</gene>
<evidence type="ECO:0000313" key="3">
    <source>
        <dbReference type="Proteomes" id="UP000652761"/>
    </source>
</evidence>
<name>A0A843V6U1_COLES</name>
<keyword evidence="1" id="KW-0472">Membrane</keyword>
<keyword evidence="1" id="KW-0812">Transmembrane</keyword>
<accession>A0A843V6U1</accession>